<gene>
    <name evidence="2" type="ORF">GCM10012287_50930</name>
</gene>
<keyword evidence="3" id="KW-1185">Reference proteome</keyword>
<dbReference type="RefSeq" id="WP_189039536.1">
    <property type="nucleotide sequence ID" value="NZ_BMMP01000021.1"/>
</dbReference>
<protein>
    <submittedName>
        <fullName evidence="2">Uncharacterized protein</fullName>
    </submittedName>
</protein>
<proteinExistence type="predicted"/>
<sequence length="65" mass="7013">MTTVADLRTSENRPGLHVTKDDEYTPATGDFYCPCGESGHTNGDANVSSMVAYYTAHKNICGGRK</sequence>
<evidence type="ECO:0000313" key="3">
    <source>
        <dbReference type="Proteomes" id="UP000631535"/>
    </source>
</evidence>
<dbReference type="Proteomes" id="UP000631535">
    <property type="component" value="Unassembled WGS sequence"/>
</dbReference>
<feature type="region of interest" description="Disordered" evidence="1">
    <location>
        <begin position="1"/>
        <end position="21"/>
    </location>
</feature>
<evidence type="ECO:0000256" key="1">
    <source>
        <dbReference type="SAM" id="MobiDB-lite"/>
    </source>
</evidence>
<comment type="caution">
    <text evidence="2">The sequence shown here is derived from an EMBL/GenBank/DDBJ whole genome shotgun (WGS) entry which is preliminary data.</text>
</comment>
<organism evidence="2 3">
    <name type="scientific">Streptomyces daqingensis</name>
    <dbReference type="NCBI Taxonomy" id="1472640"/>
    <lineage>
        <taxon>Bacteria</taxon>
        <taxon>Bacillati</taxon>
        <taxon>Actinomycetota</taxon>
        <taxon>Actinomycetes</taxon>
        <taxon>Kitasatosporales</taxon>
        <taxon>Streptomycetaceae</taxon>
        <taxon>Streptomyces</taxon>
    </lineage>
</organism>
<reference evidence="3" key="1">
    <citation type="journal article" date="2019" name="Int. J. Syst. Evol. Microbiol.">
        <title>The Global Catalogue of Microorganisms (GCM) 10K type strain sequencing project: providing services to taxonomists for standard genome sequencing and annotation.</title>
        <authorList>
            <consortium name="The Broad Institute Genomics Platform"/>
            <consortium name="The Broad Institute Genome Sequencing Center for Infectious Disease"/>
            <person name="Wu L."/>
            <person name="Ma J."/>
        </authorList>
    </citation>
    <scope>NUCLEOTIDE SEQUENCE [LARGE SCALE GENOMIC DNA]</scope>
    <source>
        <strain evidence="3">CGMCC 4.7178</strain>
    </source>
</reference>
<accession>A0ABQ2MQQ7</accession>
<name>A0ABQ2MQQ7_9ACTN</name>
<dbReference type="EMBL" id="BMMP01000021">
    <property type="protein sequence ID" value="GGO56716.1"/>
    <property type="molecule type" value="Genomic_DNA"/>
</dbReference>
<evidence type="ECO:0000313" key="2">
    <source>
        <dbReference type="EMBL" id="GGO56716.1"/>
    </source>
</evidence>